<reference evidence="3" key="1">
    <citation type="submission" date="2015-07" db="EMBL/GenBank/DDBJ databases">
        <title>Fjat-10036 dsm4.</title>
        <authorList>
            <person name="Liu B."/>
            <person name="Wang J."/>
            <person name="Zhu Y."/>
            <person name="Liu G."/>
            <person name="Chen Q."/>
            <person name="Chen Z."/>
            <person name="Lan J."/>
            <person name="Che J."/>
            <person name="Ge C."/>
            <person name="Shi H."/>
            <person name="Pan Z."/>
            <person name="Liu X."/>
        </authorList>
    </citation>
    <scope>NUCLEOTIDE SEQUENCE [LARGE SCALE GENOMIC DNA]</scope>
    <source>
        <strain evidence="3">DSM 4</strain>
    </source>
</reference>
<sequence length="70" mass="7911">MRKVQPVSFSLSDPFEIELYKHAISNGAFSKYMKRLIQRDMERGENTKNAPPQANVIHGGKNAFNGFKLG</sequence>
<feature type="region of interest" description="Disordered" evidence="1">
    <location>
        <begin position="45"/>
        <end position="70"/>
    </location>
</feature>
<gene>
    <name evidence="2" type="ORF">AF332_20460</name>
</gene>
<accession>A0A0M0GGM0</accession>
<dbReference type="Proteomes" id="UP000037109">
    <property type="component" value="Unassembled WGS sequence"/>
</dbReference>
<protein>
    <submittedName>
        <fullName evidence="2">Uncharacterized protein</fullName>
    </submittedName>
</protein>
<dbReference type="STRING" id="1459.AF332_20460"/>
<dbReference type="PATRIC" id="fig|1459.3.peg.4515"/>
<evidence type="ECO:0000313" key="2">
    <source>
        <dbReference type="EMBL" id="KON88928.1"/>
    </source>
</evidence>
<dbReference type="OrthoDB" id="2879907at2"/>
<evidence type="ECO:0000256" key="1">
    <source>
        <dbReference type="SAM" id="MobiDB-lite"/>
    </source>
</evidence>
<organism evidence="2 3">
    <name type="scientific">Sporosarcina globispora</name>
    <name type="common">Bacillus globisporus</name>
    <dbReference type="NCBI Taxonomy" id="1459"/>
    <lineage>
        <taxon>Bacteria</taxon>
        <taxon>Bacillati</taxon>
        <taxon>Bacillota</taxon>
        <taxon>Bacilli</taxon>
        <taxon>Bacillales</taxon>
        <taxon>Caryophanaceae</taxon>
        <taxon>Sporosarcina</taxon>
    </lineage>
</organism>
<keyword evidence="3" id="KW-1185">Reference proteome</keyword>
<dbReference type="RefSeq" id="WP_053436314.1">
    <property type="nucleotide sequence ID" value="NZ_LGUF01000007.1"/>
</dbReference>
<evidence type="ECO:0000313" key="3">
    <source>
        <dbReference type="Proteomes" id="UP000037109"/>
    </source>
</evidence>
<dbReference type="AlphaFoldDB" id="A0A0M0GGM0"/>
<proteinExistence type="predicted"/>
<comment type="caution">
    <text evidence="2">The sequence shown here is derived from an EMBL/GenBank/DDBJ whole genome shotgun (WGS) entry which is preliminary data.</text>
</comment>
<dbReference type="EMBL" id="LGUF01000007">
    <property type="protein sequence ID" value="KON88928.1"/>
    <property type="molecule type" value="Genomic_DNA"/>
</dbReference>
<name>A0A0M0GGM0_SPOGL</name>